<dbReference type="Proteomes" id="UP001295684">
    <property type="component" value="Unassembled WGS sequence"/>
</dbReference>
<evidence type="ECO:0000313" key="11">
    <source>
        <dbReference type="Proteomes" id="UP001295684"/>
    </source>
</evidence>
<comment type="similarity">
    <text evidence="6">Belongs to the SIMIBI class G3E GTPase family. ZNG1 subfamily.</text>
</comment>
<evidence type="ECO:0000256" key="7">
    <source>
        <dbReference type="ARBA" id="ARBA00049117"/>
    </source>
</evidence>
<comment type="caution">
    <text evidence="10">The sequence shown here is derived from an EMBL/GenBank/DDBJ whole genome shotgun (WGS) entry which is preliminary data.</text>
</comment>
<dbReference type="Pfam" id="PF07683">
    <property type="entry name" value="CobW_C"/>
    <property type="match status" value="1"/>
</dbReference>
<evidence type="ECO:0000256" key="4">
    <source>
        <dbReference type="ARBA" id="ARBA00023134"/>
    </source>
</evidence>
<evidence type="ECO:0000256" key="2">
    <source>
        <dbReference type="ARBA" id="ARBA00022801"/>
    </source>
</evidence>
<protein>
    <submittedName>
        <fullName evidence="10">Uncharacterized protein</fullName>
    </submittedName>
</protein>
<dbReference type="SUPFAM" id="SSF90002">
    <property type="entry name" value="Hypothetical protein YjiA, C-terminal domain"/>
    <property type="match status" value="1"/>
</dbReference>
<dbReference type="Gene3D" id="3.40.50.300">
    <property type="entry name" value="P-loop containing nucleotide triphosphate hydrolases"/>
    <property type="match status" value="1"/>
</dbReference>
<name>A0AAD1XK55_EUPCR</name>
<dbReference type="InterPro" id="IPR003495">
    <property type="entry name" value="CobW/HypB/UreG_nucleotide-bd"/>
</dbReference>
<dbReference type="SUPFAM" id="SSF52540">
    <property type="entry name" value="P-loop containing nucleoside triphosphate hydrolases"/>
    <property type="match status" value="1"/>
</dbReference>
<feature type="domain" description="CobW/HypB/UreG nucleotide-binding" evidence="8">
    <location>
        <begin position="3"/>
        <end position="167"/>
    </location>
</feature>
<evidence type="ECO:0000256" key="1">
    <source>
        <dbReference type="ARBA" id="ARBA00022741"/>
    </source>
</evidence>
<keyword evidence="3" id="KW-0862">Zinc</keyword>
<dbReference type="GO" id="GO:0016787">
    <property type="term" value="F:hydrolase activity"/>
    <property type="evidence" value="ECO:0007669"/>
    <property type="project" value="UniProtKB-KW"/>
</dbReference>
<feature type="domain" description="CobW C-terminal" evidence="9">
    <location>
        <begin position="233"/>
        <end position="320"/>
    </location>
</feature>
<dbReference type="Pfam" id="PF02492">
    <property type="entry name" value="cobW"/>
    <property type="match status" value="1"/>
</dbReference>
<evidence type="ECO:0000259" key="8">
    <source>
        <dbReference type="Pfam" id="PF02492"/>
    </source>
</evidence>
<dbReference type="PANTHER" id="PTHR13748:SF31">
    <property type="entry name" value="ZINC-REGULATED GTPASE METALLOPROTEIN ACTIVATOR 1A-RELATED"/>
    <property type="match status" value="1"/>
</dbReference>
<evidence type="ECO:0000256" key="3">
    <source>
        <dbReference type="ARBA" id="ARBA00022833"/>
    </source>
</evidence>
<dbReference type="GO" id="GO:0005737">
    <property type="term" value="C:cytoplasm"/>
    <property type="evidence" value="ECO:0007669"/>
    <property type="project" value="TreeGrafter"/>
</dbReference>
<dbReference type="EMBL" id="CAMPGE010015507">
    <property type="protein sequence ID" value="CAI2374124.1"/>
    <property type="molecule type" value="Genomic_DNA"/>
</dbReference>
<reference evidence="10" key="1">
    <citation type="submission" date="2023-07" db="EMBL/GenBank/DDBJ databases">
        <authorList>
            <consortium name="AG Swart"/>
            <person name="Singh M."/>
            <person name="Singh A."/>
            <person name="Seah K."/>
            <person name="Emmerich C."/>
        </authorList>
    </citation>
    <scope>NUCLEOTIDE SEQUENCE</scope>
    <source>
        <strain evidence="10">DP1</strain>
    </source>
</reference>
<evidence type="ECO:0000259" key="9">
    <source>
        <dbReference type="Pfam" id="PF07683"/>
    </source>
</evidence>
<dbReference type="PANTHER" id="PTHR13748">
    <property type="entry name" value="COBW-RELATED"/>
    <property type="match status" value="1"/>
</dbReference>
<keyword evidence="2" id="KW-0378">Hydrolase</keyword>
<dbReference type="InterPro" id="IPR027417">
    <property type="entry name" value="P-loop_NTPase"/>
</dbReference>
<accession>A0AAD1XK55</accession>
<dbReference type="InterPro" id="IPR011629">
    <property type="entry name" value="CobW-like_C"/>
</dbReference>
<keyword evidence="4" id="KW-0342">GTP-binding</keyword>
<organism evidence="10 11">
    <name type="scientific">Euplotes crassus</name>
    <dbReference type="NCBI Taxonomy" id="5936"/>
    <lineage>
        <taxon>Eukaryota</taxon>
        <taxon>Sar</taxon>
        <taxon>Alveolata</taxon>
        <taxon>Ciliophora</taxon>
        <taxon>Intramacronucleata</taxon>
        <taxon>Spirotrichea</taxon>
        <taxon>Hypotrichia</taxon>
        <taxon>Euplotida</taxon>
        <taxon>Euplotidae</taxon>
        <taxon>Moneuplotes</taxon>
    </lineage>
</organism>
<keyword evidence="1" id="KW-0547">Nucleotide-binding</keyword>
<gene>
    <name evidence="10" type="ORF">ECRASSUSDP1_LOCUS15476</name>
</gene>
<evidence type="ECO:0000256" key="6">
    <source>
        <dbReference type="ARBA" id="ARBA00034320"/>
    </source>
</evidence>
<dbReference type="AlphaFoldDB" id="A0AAD1XK55"/>
<dbReference type="CDD" id="cd03112">
    <property type="entry name" value="CobW-like"/>
    <property type="match status" value="1"/>
</dbReference>
<dbReference type="InterPro" id="IPR036627">
    <property type="entry name" value="CobW-likC_sf"/>
</dbReference>
<dbReference type="InterPro" id="IPR051316">
    <property type="entry name" value="Zinc-reg_GTPase_activator"/>
</dbReference>
<keyword evidence="11" id="KW-1185">Reference proteome</keyword>
<dbReference type="Gene3D" id="3.30.1220.10">
    <property type="entry name" value="CobW-like, C-terminal domain"/>
    <property type="match status" value="1"/>
</dbReference>
<evidence type="ECO:0000256" key="5">
    <source>
        <dbReference type="ARBA" id="ARBA00023186"/>
    </source>
</evidence>
<evidence type="ECO:0000313" key="10">
    <source>
        <dbReference type="EMBL" id="CAI2374124.1"/>
    </source>
</evidence>
<sequence length="321" mass="36446">MIERIIKLPTLEKKIAIIQNEFSENMGIEAPLMTNAQGEVLDEFYEMPNGCICCSVKDDLVNTLELLIESKPEIEHIFIETNGLADPANIIKIFWLDDGLMSNLELNYTMGVIDAKNFAKNIEDSETCEALKKQLIHADKILINKVDLATTEEIENIISRINSFNPLVELKQTEYANADLDYLIEAPEKIKNFTERYSESVGKAEKSEGELKIHSHTAHSAEISPSYIITEGILNLDNFEVLMGELHWESEVPLLRCKGLFHARDCDEKLGQYLLQGVDDTFECRLIKPLLEDHTDFENKFLFVGKDIDAQGLKEKINSCC</sequence>
<dbReference type="GO" id="GO:0005525">
    <property type="term" value="F:GTP binding"/>
    <property type="evidence" value="ECO:0007669"/>
    <property type="project" value="UniProtKB-KW"/>
</dbReference>
<keyword evidence="5" id="KW-0143">Chaperone</keyword>
<comment type="catalytic activity">
    <reaction evidence="7">
        <text>GTP + H2O = GDP + phosphate + H(+)</text>
        <dbReference type="Rhea" id="RHEA:19669"/>
        <dbReference type="ChEBI" id="CHEBI:15377"/>
        <dbReference type="ChEBI" id="CHEBI:15378"/>
        <dbReference type="ChEBI" id="CHEBI:37565"/>
        <dbReference type="ChEBI" id="CHEBI:43474"/>
        <dbReference type="ChEBI" id="CHEBI:58189"/>
    </reaction>
    <physiologicalReaction direction="left-to-right" evidence="7">
        <dbReference type="Rhea" id="RHEA:19670"/>
    </physiologicalReaction>
</comment>
<proteinExistence type="inferred from homology"/>